<sequence length="459" mass="51813">MVLLFDSSMNNASDDEPQPSSDAKKKDDEGVNKESRFPDQEKSENSTQGVNTAGPSINTKPNMFSLGDNATIEATHADLFSDETEVDMRNITTTYQVPSTPNTRIHKDHSLDHVIGDVQSGVKTRRMTKTINKQGFISAVYDGKTYEDLHTCLFACFLSYEEPKKMYRNKKDERGIVIRNKARLVTQGYTQEEGIDYDEVFALRSPVLDPDKVYKVVKALYGLHQAPRAWYETLAKYLLDNGFHRGKIDQTLFIKKQKGDILLVQMSSMGELTFFLGLQVKQKEDGIFISQDKYVADILRKFSFTDVRTASTPMDTEKPLLKDSDGDDVDVHLYRSMIGSLMYLTSSRPDIMYLKGQPKLGLWYPRDSSFDLVAYYDSDYVGASLDRKSTTGGFQFLGCRLISWQCKKQTVVATSSTKAEYVAAASCCGQVLWIQNQMLDYGDKQRSMVGFGDTNYGVC</sequence>
<dbReference type="Pfam" id="PF07727">
    <property type="entry name" value="RVT_2"/>
    <property type="match status" value="1"/>
</dbReference>
<dbReference type="SUPFAM" id="SSF56672">
    <property type="entry name" value="DNA/RNA polymerases"/>
    <property type="match status" value="1"/>
</dbReference>
<organism evidence="3 4">
    <name type="scientific">Tanacetum coccineum</name>
    <dbReference type="NCBI Taxonomy" id="301880"/>
    <lineage>
        <taxon>Eukaryota</taxon>
        <taxon>Viridiplantae</taxon>
        <taxon>Streptophyta</taxon>
        <taxon>Embryophyta</taxon>
        <taxon>Tracheophyta</taxon>
        <taxon>Spermatophyta</taxon>
        <taxon>Magnoliopsida</taxon>
        <taxon>eudicotyledons</taxon>
        <taxon>Gunneridae</taxon>
        <taxon>Pentapetalae</taxon>
        <taxon>asterids</taxon>
        <taxon>campanulids</taxon>
        <taxon>Asterales</taxon>
        <taxon>Asteraceae</taxon>
        <taxon>Asteroideae</taxon>
        <taxon>Anthemideae</taxon>
        <taxon>Anthemidinae</taxon>
        <taxon>Tanacetum</taxon>
    </lineage>
</organism>
<dbReference type="Proteomes" id="UP001151760">
    <property type="component" value="Unassembled WGS sequence"/>
</dbReference>
<name>A0ABQ5BA45_9ASTR</name>
<dbReference type="PANTHER" id="PTHR11439:SF495">
    <property type="entry name" value="REVERSE TRANSCRIPTASE, RNA-DEPENDENT DNA POLYMERASE-RELATED"/>
    <property type="match status" value="1"/>
</dbReference>
<feature type="compositionally biased region" description="Basic and acidic residues" evidence="1">
    <location>
        <begin position="22"/>
        <end position="44"/>
    </location>
</feature>
<evidence type="ECO:0000256" key="1">
    <source>
        <dbReference type="SAM" id="MobiDB-lite"/>
    </source>
</evidence>
<feature type="domain" description="Reverse transcriptase Ty1/copia-type" evidence="2">
    <location>
        <begin position="209"/>
        <end position="264"/>
    </location>
</feature>
<evidence type="ECO:0000313" key="4">
    <source>
        <dbReference type="Proteomes" id="UP001151760"/>
    </source>
</evidence>
<comment type="caution">
    <text evidence="3">The sequence shown here is derived from an EMBL/GenBank/DDBJ whole genome shotgun (WGS) entry which is preliminary data.</text>
</comment>
<dbReference type="PANTHER" id="PTHR11439">
    <property type="entry name" value="GAG-POL-RELATED RETROTRANSPOSON"/>
    <property type="match status" value="1"/>
</dbReference>
<gene>
    <name evidence="3" type="ORF">Tco_0857410</name>
</gene>
<evidence type="ECO:0000313" key="3">
    <source>
        <dbReference type="EMBL" id="GJT10368.1"/>
    </source>
</evidence>
<feature type="compositionally biased region" description="Polar residues" evidence="1">
    <location>
        <begin position="45"/>
        <end position="62"/>
    </location>
</feature>
<accession>A0ABQ5BA45</accession>
<dbReference type="InterPro" id="IPR043502">
    <property type="entry name" value="DNA/RNA_pol_sf"/>
</dbReference>
<dbReference type="EMBL" id="BQNB010012982">
    <property type="protein sequence ID" value="GJT10368.1"/>
    <property type="molecule type" value="Genomic_DNA"/>
</dbReference>
<protein>
    <submittedName>
        <fullName evidence="3">Ribonuclease H-like domain-containing protein</fullName>
    </submittedName>
</protein>
<evidence type="ECO:0000259" key="2">
    <source>
        <dbReference type="Pfam" id="PF07727"/>
    </source>
</evidence>
<keyword evidence="4" id="KW-1185">Reference proteome</keyword>
<reference evidence="3" key="2">
    <citation type="submission" date="2022-01" db="EMBL/GenBank/DDBJ databases">
        <authorList>
            <person name="Yamashiro T."/>
            <person name="Shiraishi A."/>
            <person name="Satake H."/>
            <person name="Nakayama K."/>
        </authorList>
    </citation>
    <scope>NUCLEOTIDE SEQUENCE</scope>
</reference>
<feature type="region of interest" description="Disordered" evidence="1">
    <location>
        <begin position="1"/>
        <end position="62"/>
    </location>
</feature>
<proteinExistence type="predicted"/>
<dbReference type="CDD" id="cd09272">
    <property type="entry name" value="RNase_HI_RT_Ty1"/>
    <property type="match status" value="1"/>
</dbReference>
<reference evidence="3" key="1">
    <citation type="journal article" date="2022" name="Int. J. Mol. Sci.">
        <title>Draft Genome of Tanacetum Coccineum: Genomic Comparison of Closely Related Tanacetum-Family Plants.</title>
        <authorList>
            <person name="Yamashiro T."/>
            <person name="Shiraishi A."/>
            <person name="Nakayama K."/>
            <person name="Satake H."/>
        </authorList>
    </citation>
    <scope>NUCLEOTIDE SEQUENCE</scope>
</reference>
<dbReference type="InterPro" id="IPR013103">
    <property type="entry name" value="RVT_2"/>
</dbReference>